<dbReference type="RefSeq" id="WP_116066630.1">
    <property type="nucleotide sequence ID" value="NZ_BONB01000001.1"/>
</dbReference>
<accession>A0A3D9ZEC8</accession>
<dbReference type="OrthoDB" id="4939521at2"/>
<dbReference type="EMBL" id="QUMQ01000001">
    <property type="protein sequence ID" value="REF94874.1"/>
    <property type="molecule type" value="Genomic_DNA"/>
</dbReference>
<evidence type="ECO:0000313" key="1">
    <source>
        <dbReference type="EMBL" id="REF94874.1"/>
    </source>
</evidence>
<evidence type="ECO:0000313" key="2">
    <source>
        <dbReference type="Proteomes" id="UP000256913"/>
    </source>
</evidence>
<keyword evidence="2" id="KW-1185">Reference proteome</keyword>
<sequence length="388" mass="43413">MNSQSLAAEFANRTSGFWSYMTREALADWVVRADAEPQPFGALPSAGPRLPGLIRAINDADAKSLREVALGIAGIVVRTTVPAAAETAGQHWLLTPYANGAERWFRLTVGMCWAAEVSYFDDGRITTVFRMADSPIRRALDDGSLRADDLIKFGIARRSDGLRTFAEDATVYHCPDIDGLLWFLDQPAVGEAIRLMNARLVASGQFAWHKSYDPDLAEESWAAAEALSLPDPLDQPRHQAEPRHRWTQEAVPAFPEWQAVNAEAHESARDEHDRLLVLLMTKLNDIDIKPFQPTEPRADLAWRTPDGRLHIVEAKSLLGPTEADRLRLGLGEILDYRHRFSKKEDTDGEDPQAYLLVEHVDDHAWHAICRDVGVRLLVATDSDLWKLN</sequence>
<dbReference type="Proteomes" id="UP000256913">
    <property type="component" value="Unassembled WGS sequence"/>
</dbReference>
<gene>
    <name evidence="1" type="ORF">DFJ67_0819</name>
</gene>
<comment type="caution">
    <text evidence="1">The sequence shown here is derived from an EMBL/GenBank/DDBJ whole genome shotgun (WGS) entry which is preliminary data.</text>
</comment>
<reference evidence="1 2" key="1">
    <citation type="submission" date="2018-08" db="EMBL/GenBank/DDBJ databases">
        <title>Sequencing the genomes of 1000 actinobacteria strains.</title>
        <authorList>
            <person name="Klenk H.-P."/>
        </authorList>
    </citation>
    <scope>NUCLEOTIDE SEQUENCE [LARGE SCALE GENOMIC DNA]</scope>
    <source>
        <strain evidence="1 2">DSM 44099</strain>
    </source>
</reference>
<organism evidence="1 2">
    <name type="scientific">Asanoa ferruginea</name>
    <dbReference type="NCBI Taxonomy" id="53367"/>
    <lineage>
        <taxon>Bacteria</taxon>
        <taxon>Bacillati</taxon>
        <taxon>Actinomycetota</taxon>
        <taxon>Actinomycetes</taxon>
        <taxon>Micromonosporales</taxon>
        <taxon>Micromonosporaceae</taxon>
        <taxon>Asanoa</taxon>
    </lineage>
</organism>
<dbReference type="AlphaFoldDB" id="A0A3D9ZEC8"/>
<proteinExistence type="predicted"/>
<name>A0A3D9ZEC8_9ACTN</name>
<protein>
    <submittedName>
        <fullName evidence="1">Uncharacterized protein</fullName>
    </submittedName>
</protein>